<evidence type="ECO:0000313" key="1">
    <source>
        <dbReference type="EMBL" id="SDD90021.1"/>
    </source>
</evidence>
<reference evidence="1 2" key="1">
    <citation type="submission" date="2016-10" db="EMBL/GenBank/DDBJ databases">
        <authorList>
            <person name="de Groot N.N."/>
        </authorList>
    </citation>
    <scope>NUCLEOTIDE SEQUENCE [LARGE SCALE GENOMIC DNA]</scope>
    <source>
        <strain evidence="1 2">CPCC 100156</strain>
    </source>
</reference>
<protein>
    <submittedName>
        <fullName evidence="1">Uncharacterized protein</fullName>
    </submittedName>
</protein>
<keyword evidence="2" id="KW-1185">Reference proteome</keyword>
<dbReference type="Proteomes" id="UP000198925">
    <property type="component" value="Unassembled WGS sequence"/>
</dbReference>
<dbReference type="EMBL" id="FMZX01000014">
    <property type="protein sequence ID" value="SDD90021.1"/>
    <property type="molecule type" value="Genomic_DNA"/>
</dbReference>
<proteinExistence type="predicted"/>
<gene>
    <name evidence="1" type="ORF">SAMN04487779_101473</name>
</gene>
<accession>A0A1G6YIC2</accession>
<evidence type="ECO:0000313" key="2">
    <source>
        <dbReference type="Proteomes" id="UP000198925"/>
    </source>
</evidence>
<sequence length="38" mass="3887">MAPALASASIPQIFKFVVLFARHINGLGVPGPAGIEPV</sequence>
<organism evidence="1 2">
    <name type="scientific">Belnapia rosea</name>
    <dbReference type="NCBI Taxonomy" id="938405"/>
    <lineage>
        <taxon>Bacteria</taxon>
        <taxon>Pseudomonadati</taxon>
        <taxon>Pseudomonadota</taxon>
        <taxon>Alphaproteobacteria</taxon>
        <taxon>Acetobacterales</taxon>
        <taxon>Roseomonadaceae</taxon>
        <taxon>Belnapia</taxon>
    </lineage>
</organism>
<dbReference type="AlphaFoldDB" id="A0A1G6YIC2"/>
<name>A0A1G6YIC2_9PROT</name>